<reference evidence="11" key="1">
    <citation type="submission" date="2023-04" db="EMBL/GenBank/DDBJ databases">
        <title>Complete genome sequence of Temperatibacter marinus.</title>
        <authorList>
            <person name="Rong J.-C."/>
            <person name="Yi M.-L."/>
            <person name="Zhao Q."/>
        </authorList>
    </citation>
    <scope>NUCLEOTIDE SEQUENCE</scope>
    <source>
        <strain evidence="11">NBRC 110045</strain>
    </source>
</reference>
<feature type="binding site" evidence="9">
    <location>
        <position position="92"/>
    </location>
    <ligand>
        <name>substrate</name>
    </ligand>
</feature>
<evidence type="ECO:0000313" key="11">
    <source>
        <dbReference type="EMBL" id="WND02583.1"/>
    </source>
</evidence>
<dbReference type="GO" id="GO:0008616">
    <property type="term" value="P:tRNA queuosine(34) biosynthetic process"/>
    <property type="evidence" value="ECO:0007669"/>
    <property type="project" value="UniProtKB-UniRule"/>
</dbReference>
<evidence type="ECO:0000256" key="8">
    <source>
        <dbReference type="ARBA" id="ARBA00023239"/>
    </source>
</evidence>
<dbReference type="PROSITE" id="PS51918">
    <property type="entry name" value="RADICAL_SAM"/>
    <property type="match status" value="1"/>
</dbReference>
<evidence type="ECO:0000256" key="5">
    <source>
        <dbReference type="ARBA" id="ARBA00022842"/>
    </source>
</evidence>
<feature type="binding site" evidence="9">
    <location>
        <position position="47"/>
    </location>
    <ligand>
        <name>[4Fe-4S] cluster</name>
        <dbReference type="ChEBI" id="CHEBI:49883"/>
        <note>4Fe-4S-S-AdoMet</note>
    </ligand>
</feature>
<dbReference type="PANTHER" id="PTHR42836:SF1">
    <property type="entry name" value="7-CARBOXY-7-DEAZAGUANINE SYNTHASE"/>
    <property type="match status" value="1"/>
</dbReference>
<keyword evidence="4 9" id="KW-0671">Queuosine biosynthesis</keyword>
<keyword evidence="5 9" id="KW-0460">Magnesium</keyword>
<keyword evidence="7 9" id="KW-0411">Iron-sulfur</keyword>
<dbReference type="SFLD" id="SFLDS00029">
    <property type="entry name" value="Radical_SAM"/>
    <property type="match status" value="1"/>
</dbReference>
<sequence>MKTYSAKEIFYTLQGEGANAGRAAVFCRFSGCNLWSGLEKDRASAVCQFCDTDFVGVDGLGGGKFKSAEAMAEAIDGYWPQTSSGTKLVVCTGGEPLLQLDKNLIECLHEKGFEIAVETNGTIKAPEGIDWLCVSPKANSEIVQTSGHELKLVFPQEENTPEDFLDFKFDHFFLQPKDDLNQAHNIQATIDYIHRHPQWRLSLQTHKITGIR</sequence>
<proteinExistence type="inferred from homology"/>
<dbReference type="GO" id="GO:0000287">
    <property type="term" value="F:magnesium ion binding"/>
    <property type="evidence" value="ECO:0007669"/>
    <property type="project" value="UniProtKB-UniRule"/>
</dbReference>
<comment type="cofactor">
    <cofactor evidence="9">
        <name>S-adenosyl-L-methionine</name>
        <dbReference type="ChEBI" id="CHEBI:59789"/>
    </cofactor>
    <text evidence="9">Binds 1 S-adenosyl-L-methionine per subunit.</text>
</comment>
<feature type="binding site" evidence="9">
    <location>
        <position position="32"/>
    </location>
    <ligand>
        <name>[4Fe-4S] cluster</name>
        <dbReference type="ChEBI" id="CHEBI:49883"/>
        <note>4Fe-4S-S-AdoMet</note>
    </ligand>
</feature>
<evidence type="ECO:0000256" key="4">
    <source>
        <dbReference type="ARBA" id="ARBA00022785"/>
    </source>
</evidence>
<dbReference type="GO" id="GO:0051539">
    <property type="term" value="F:4 iron, 4 sulfur cluster binding"/>
    <property type="evidence" value="ECO:0007669"/>
    <property type="project" value="UniProtKB-UniRule"/>
</dbReference>
<dbReference type="KEGG" id="tmk:QGN29_13605"/>
<feature type="binding site" evidence="9">
    <location>
        <begin position="135"/>
        <end position="137"/>
    </location>
    <ligand>
        <name>S-adenosyl-L-methionine</name>
        <dbReference type="ChEBI" id="CHEBI:59789"/>
    </ligand>
</feature>
<dbReference type="InterPro" id="IPR058240">
    <property type="entry name" value="rSAM_sf"/>
</dbReference>
<dbReference type="PANTHER" id="PTHR42836">
    <property type="entry name" value="7-CARBOXY-7-DEAZAGUANINE SYNTHASE"/>
    <property type="match status" value="1"/>
</dbReference>
<dbReference type="GO" id="GO:0016840">
    <property type="term" value="F:carbon-nitrogen lyase activity"/>
    <property type="evidence" value="ECO:0007669"/>
    <property type="project" value="UniProtKB-UniRule"/>
</dbReference>
<dbReference type="AlphaFoldDB" id="A0AA52EG97"/>
<keyword evidence="3 9" id="KW-0479">Metal-binding</keyword>
<evidence type="ECO:0000256" key="6">
    <source>
        <dbReference type="ARBA" id="ARBA00023004"/>
    </source>
</evidence>
<feature type="binding site" evidence="9">
    <location>
        <position position="52"/>
    </location>
    <ligand>
        <name>Mg(2+)</name>
        <dbReference type="ChEBI" id="CHEBI:18420"/>
    </ligand>
</feature>
<keyword evidence="2 9" id="KW-0949">S-adenosyl-L-methionine</keyword>
<keyword evidence="12" id="KW-1185">Reference proteome</keyword>
<evidence type="ECO:0000256" key="7">
    <source>
        <dbReference type="ARBA" id="ARBA00023014"/>
    </source>
</evidence>
<keyword evidence="1 9" id="KW-0004">4Fe-4S</keyword>
<dbReference type="Proteomes" id="UP001268683">
    <property type="component" value="Chromosome"/>
</dbReference>
<dbReference type="Gene3D" id="3.20.20.70">
    <property type="entry name" value="Aldolase class I"/>
    <property type="match status" value="1"/>
</dbReference>
<comment type="catalytic activity">
    <reaction evidence="9">
        <text>6-carboxy-5,6,7,8-tetrahydropterin + H(+) = 7-carboxy-7-carbaguanine + NH4(+)</text>
        <dbReference type="Rhea" id="RHEA:27974"/>
        <dbReference type="ChEBI" id="CHEBI:15378"/>
        <dbReference type="ChEBI" id="CHEBI:28938"/>
        <dbReference type="ChEBI" id="CHEBI:61032"/>
        <dbReference type="ChEBI" id="CHEBI:61036"/>
        <dbReference type="EC" id="4.3.99.3"/>
    </reaction>
</comment>
<dbReference type="InterPro" id="IPR030977">
    <property type="entry name" value="QueE_Cx14CxxC"/>
</dbReference>
<evidence type="ECO:0000259" key="10">
    <source>
        <dbReference type="PROSITE" id="PS51918"/>
    </source>
</evidence>
<dbReference type="GO" id="GO:1904047">
    <property type="term" value="F:S-adenosyl-L-methionine binding"/>
    <property type="evidence" value="ECO:0007669"/>
    <property type="project" value="UniProtKB-UniRule"/>
</dbReference>
<comment type="cofactor">
    <cofactor evidence="9">
        <name>Mg(2+)</name>
        <dbReference type="ChEBI" id="CHEBI:18420"/>
    </cofactor>
</comment>
<keyword evidence="6 9" id="KW-0408">Iron</keyword>
<feature type="binding site" evidence="9">
    <location>
        <position position="94"/>
    </location>
    <ligand>
        <name>S-adenosyl-L-methionine</name>
        <dbReference type="ChEBI" id="CHEBI:59789"/>
    </ligand>
</feature>
<name>A0AA52EG97_9PROT</name>
<evidence type="ECO:0000256" key="9">
    <source>
        <dbReference type="HAMAP-Rule" id="MF_00917"/>
    </source>
</evidence>
<feature type="binding site" evidence="9">
    <location>
        <begin position="49"/>
        <end position="51"/>
    </location>
    <ligand>
        <name>S-adenosyl-L-methionine</name>
        <dbReference type="ChEBI" id="CHEBI:59789"/>
    </ligand>
</feature>
<dbReference type="PIRSF" id="PIRSF000370">
    <property type="entry name" value="QueE"/>
    <property type="match status" value="1"/>
</dbReference>
<dbReference type="EC" id="4.3.99.3" evidence="9"/>
<evidence type="ECO:0000256" key="3">
    <source>
        <dbReference type="ARBA" id="ARBA00022723"/>
    </source>
</evidence>
<accession>A0AA52EG97</accession>
<keyword evidence="8 9" id="KW-0456">Lyase</keyword>
<comment type="subunit">
    <text evidence="9">Homodimer.</text>
</comment>
<dbReference type="InterPro" id="IPR007197">
    <property type="entry name" value="rSAM"/>
</dbReference>
<evidence type="ECO:0000313" key="12">
    <source>
        <dbReference type="Proteomes" id="UP001268683"/>
    </source>
</evidence>
<evidence type="ECO:0000256" key="2">
    <source>
        <dbReference type="ARBA" id="ARBA00022691"/>
    </source>
</evidence>
<comment type="cofactor">
    <cofactor evidence="9">
        <name>[4Fe-4S] cluster</name>
        <dbReference type="ChEBI" id="CHEBI:49883"/>
    </cofactor>
    <text evidence="9">Binds 1 [4Fe-4S] cluster. The cluster is coordinated with 3 cysteines and an exchangeable S-adenosyl-L-methionine.</text>
</comment>
<feature type="binding site" evidence="9">
    <location>
        <begin position="175"/>
        <end position="178"/>
    </location>
    <ligand>
        <name>S-adenosyl-L-methionine</name>
        <dbReference type="ChEBI" id="CHEBI:59789"/>
    </ligand>
</feature>
<comment type="similarity">
    <text evidence="9">Belongs to the radical SAM superfamily. 7-carboxy-7-deazaguanine synthase family.</text>
</comment>
<evidence type="ECO:0000256" key="1">
    <source>
        <dbReference type="ARBA" id="ARBA00022485"/>
    </source>
</evidence>
<organism evidence="11 12">
    <name type="scientific">Temperatibacter marinus</name>
    <dbReference type="NCBI Taxonomy" id="1456591"/>
    <lineage>
        <taxon>Bacteria</taxon>
        <taxon>Pseudomonadati</taxon>
        <taxon>Pseudomonadota</taxon>
        <taxon>Alphaproteobacteria</taxon>
        <taxon>Kordiimonadales</taxon>
        <taxon>Temperatibacteraceae</taxon>
        <taxon>Temperatibacter</taxon>
    </lineage>
</organism>
<comment type="caution">
    <text evidence="9">Lacks conserved residue(s) required for the propagation of feature annotation.</text>
</comment>
<dbReference type="CDD" id="cd01335">
    <property type="entry name" value="Radical_SAM"/>
    <property type="match status" value="1"/>
</dbReference>
<feature type="binding site" evidence="9">
    <location>
        <position position="28"/>
    </location>
    <ligand>
        <name>substrate</name>
    </ligand>
</feature>
<dbReference type="NCBIfam" id="TIGR04508">
    <property type="entry name" value="queE_Cx14CxxC"/>
    <property type="match status" value="1"/>
</dbReference>
<feature type="domain" description="Radical SAM core" evidence="10">
    <location>
        <begin position="19"/>
        <end position="212"/>
    </location>
</feature>
<dbReference type="RefSeq" id="WP_310798418.1">
    <property type="nucleotide sequence ID" value="NZ_CP123872.1"/>
</dbReference>
<feature type="binding site" evidence="9">
    <location>
        <begin position="13"/>
        <end position="15"/>
    </location>
    <ligand>
        <name>substrate</name>
    </ligand>
</feature>
<dbReference type="EMBL" id="CP123872">
    <property type="protein sequence ID" value="WND02583.1"/>
    <property type="molecule type" value="Genomic_DNA"/>
</dbReference>
<dbReference type="HAMAP" id="MF_00917">
    <property type="entry name" value="QueE"/>
    <property type="match status" value="1"/>
</dbReference>
<comment type="function">
    <text evidence="9">Catalyzes the complex heterocyclic radical-mediated conversion of 6-carboxy-5,6,7,8-tetrahydropterin (CPH4) to 7-carboxy-7-deazaguanine (CDG), a step common to the biosynthetic pathways of all 7-deazapurine-containing compounds.</text>
</comment>
<feature type="binding site" evidence="9">
    <location>
        <position position="50"/>
    </location>
    <ligand>
        <name>[4Fe-4S] cluster</name>
        <dbReference type="ChEBI" id="CHEBI:49883"/>
        <note>4Fe-4S-S-AdoMet</note>
    </ligand>
</feature>
<dbReference type="InterPro" id="IPR024924">
    <property type="entry name" value="7-CO-7-deazaguanine_synth-like"/>
</dbReference>
<gene>
    <name evidence="9 11" type="primary">queE</name>
    <name evidence="11" type="ORF">QGN29_13605</name>
</gene>
<dbReference type="InterPro" id="IPR013785">
    <property type="entry name" value="Aldolase_TIM"/>
</dbReference>
<dbReference type="SUPFAM" id="SSF102114">
    <property type="entry name" value="Radical SAM enzymes"/>
    <property type="match status" value="1"/>
</dbReference>
<comment type="pathway">
    <text evidence="9">Purine metabolism; 7-cyano-7-deazaguanine biosynthesis.</text>
</comment>
<protein>
    <recommendedName>
        <fullName evidence="9">7-carboxy-7-deazaguanine synthase</fullName>
        <shortName evidence="9">CDG synthase</shortName>
        <ecNumber evidence="9">4.3.99.3</ecNumber>
    </recommendedName>
    <alternativeName>
        <fullName evidence="9">Queuosine biosynthesis protein QueE</fullName>
    </alternativeName>
</protein>
<dbReference type="SFLD" id="SFLDF00376">
    <property type="entry name" value="7-carboxy-7-deazaguanine_synth"/>
    <property type="match status" value="1"/>
</dbReference>